<feature type="compositionally biased region" description="Basic and acidic residues" evidence="1">
    <location>
        <begin position="23"/>
        <end position="37"/>
    </location>
</feature>
<gene>
    <name evidence="2" type="ORF">FHETE_3136</name>
</gene>
<evidence type="ECO:0000256" key="1">
    <source>
        <dbReference type="SAM" id="MobiDB-lite"/>
    </source>
</evidence>
<feature type="region of interest" description="Disordered" evidence="1">
    <location>
        <begin position="286"/>
        <end position="327"/>
    </location>
</feature>
<accession>A0A8H5TQ92</accession>
<protein>
    <submittedName>
        <fullName evidence="2">Uncharacterized protein</fullName>
    </submittedName>
</protein>
<dbReference type="EMBL" id="JAAGWQ010000050">
    <property type="protein sequence ID" value="KAF5674076.1"/>
    <property type="molecule type" value="Genomic_DNA"/>
</dbReference>
<evidence type="ECO:0000313" key="3">
    <source>
        <dbReference type="Proteomes" id="UP000567885"/>
    </source>
</evidence>
<dbReference type="PANTHER" id="PTHR36847">
    <property type="entry name" value="AMIDOLIGASE ENZYME"/>
    <property type="match status" value="1"/>
</dbReference>
<feature type="compositionally biased region" description="Polar residues" evidence="1">
    <location>
        <begin position="1"/>
        <end position="22"/>
    </location>
</feature>
<feature type="region of interest" description="Disordered" evidence="1">
    <location>
        <begin position="583"/>
        <end position="616"/>
    </location>
</feature>
<dbReference type="OrthoDB" id="4768338at2759"/>
<reference evidence="2 3" key="1">
    <citation type="submission" date="2020-05" db="EMBL/GenBank/DDBJ databases">
        <title>Identification and distribution of gene clusters putatively required for synthesis of sphingolipid metabolism inhibitors in phylogenetically diverse species of the filamentous fungus Fusarium.</title>
        <authorList>
            <person name="Kim H.-S."/>
            <person name="Busman M."/>
            <person name="Brown D.W."/>
            <person name="Divon H."/>
            <person name="Uhlig S."/>
            <person name="Proctor R.H."/>
        </authorList>
    </citation>
    <scope>NUCLEOTIDE SEQUENCE [LARGE SCALE GENOMIC DNA]</scope>
    <source>
        <strain evidence="2 3">NRRL 20693</strain>
    </source>
</reference>
<dbReference type="Pfam" id="PF12224">
    <property type="entry name" value="Amidoligase_2"/>
    <property type="match status" value="1"/>
</dbReference>
<feature type="compositionally biased region" description="Basic residues" evidence="1">
    <location>
        <begin position="312"/>
        <end position="322"/>
    </location>
</feature>
<feature type="region of interest" description="Disordered" evidence="1">
    <location>
        <begin position="1"/>
        <end position="53"/>
    </location>
</feature>
<sequence>MANTSSTTPSPKSEVQNKTRLTTGEKGKMCTEDHGNDKGINPRQRDRYTRPPRPSFGVEIEFLMPLWPGKEFADDIPGVAPMTNYTSGQEAVIALLRDRGICAEEPGDNSKSTGRQPWIVHSDITVNEDGGRVEDPMFIWQSVEIASPPMYACDEANELVSAIIRLITTKLRARVNTSCGLHVHVGNGPHPLDLRALRNYSALLWASEPVLSTLQCPTRSFTHWARSIRRCDGVALTAGVTADMARGAVQPESGFVARYLSRARYLGQRPVAPRAPLRRHIRQIEAEEHGGHGNLDPECESDDSDFEAKGSKPFKRPRKPKGIRRDLSIIPPVEADMGQEACDELLDSESIRRELPPQIVFPALDLTRFRTSSDTAPLLDKNRTKRKGASYEEVKDMQLDRYCIAELEGHQGGNSHTKLTWNGVAELMACDYGAHQVAYLMTDCVGFKGYSSNWAGQLGRHLLRNPQKTGSYKPTVESRLGGGSLDAEWIVIWIKIQCRMLEWARDAEPARFMATIGKLSRNDHSKECTYDVLDLLRDLGMYTEIRYCRERLTRCEEAWFECMMMEQGTSEDSGSYDDGYALVSSLDTSNDEDSLSQQEETAEEWKAPGGTDPADW</sequence>
<proteinExistence type="predicted"/>
<dbReference type="Proteomes" id="UP000567885">
    <property type="component" value="Unassembled WGS sequence"/>
</dbReference>
<dbReference type="AlphaFoldDB" id="A0A8H5TQ92"/>
<dbReference type="PANTHER" id="PTHR36847:SF1">
    <property type="entry name" value="AMIDOLIGASE ENZYME"/>
    <property type="match status" value="1"/>
</dbReference>
<keyword evidence="3" id="KW-1185">Reference proteome</keyword>
<name>A0A8H5TQ92_FUSHE</name>
<comment type="caution">
    <text evidence="2">The sequence shown here is derived from an EMBL/GenBank/DDBJ whole genome shotgun (WGS) entry which is preliminary data.</text>
</comment>
<dbReference type="InterPro" id="IPR022025">
    <property type="entry name" value="Amidoligase_2"/>
</dbReference>
<organism evidence="2 3">
    <name type="scientific">Fusarium heterosporum</name>
    <dbReference type="NCBI Taxonomy" id="42747"/>
    <lineage>
        <taxon>Eukaryota</taxon>
        <taxon>Fungi</taxon>
        <taxon>Dikarya</taxon>
        <taxon>Ascomycota</taxon>
        <taxon>Pezizomycotina</taxon>
        <taxon>Sordariomycetes</taxon>
        <taxon>Hypocreomycetidae</taxon>
        <taxon>Hypocreales</taxon>
        <taxon>Nectriaceae</taxon>
        <taxon>Fusarium</taxon>
        <taxon>Fusarium heterosporum species complex</taxon>
    </lineage>
</organism>
<evidence type="ECO:0000313" key="2">
    <source>
        <dbReference type="EMBL" id="KAF5674076.1"/>
    </source>
</evidence>